<dbReference type="InParanoid" id="A0A1I1X0Y8"/>
<dbReference type="OrthoDB" id="1115265at2"/>
<accession>A0A1I1X0Y8</accession>
<sequence length="275" mass="31669">MTNLITIQEAVDNFKELIHSAICEGGVKAKEAMIRSSRPINNIHEAVKAELIRNGICPTRIHPALNNTRSELKLAGFIKQKNQDVCVSPENYEPKKVIMTEGLLRGQTDDYGKDYTERTISINIRSQISSLAKNFDTLYERTIAEAINLHVRCPKMVLGEVYMIPVKEYNVSLMDEFRVEFIDRVSSVEKYIKSFQAINGRSKFDREDYKYERVCLLIVDFQQSPSKIYSNNQELYDDGLLEKNSDVSIEELSWESFIKSLLVCYEKRFGDSILI</sequence>
<dbReference type="eggNOG" id="ENOG5030PUY">
    <property type="taxonomic scope" value="Bacteria"/>
</dbReference>
<evidence type="ECO:0000313" key="2">
    <source>
        <dbReference type="Proteomes" id="UP000181976"/>
    </source>
</evidence>
<dbReference type="AlphaFoldDB" id="A0A1I1X0Y8"/>
<name>A0A1I1X0Y8_9BACT</name>
<dbReference type="RefSeq" id="WP_010526668.1">
    <property type="nucleotide sequence ID" value="NZ_AFSL01000015.1"/>
</dbReference>
<proteinExistence type="predicted"/>
<keyword evidence="2" id="KW-1185">Reference proteome</keyword>
<dbReference type="Proteomes" id="UP000181976">
    <property type="component" value="Unassembled WGS sequence"/>
</dbReference>
<evidence type="ECO:0008006" key="3">
    <source>
        <dbReference type="Google" id="ProtNLM"/>
    </source>
</evidence>
<dbReference type="EMBL" id="FONA01000005">
    <property type="protein sequence ID" value="SFE01085.1"/>
    <property type="molecule type" value="Genomic_DNA"/>
</dbReference>
<reference evidence="1 2" key="1">
    <citation type="submission" date="2016-10" db="EMBL/GenBank/DDBJ databases">
        <authorList>
            <person name="de Groot N.N."/>
        </authorList>
    </citation>
    <scope>NUCLEOTIDE SEQUENCE [LARGE SCALE GENOMIC DNA]</scope>
    <source>
        <strain evidence="1 2">DSM 19012</strain>
    </source>
</reference>
<protein>
    <recommendedName>
        <fullName evidence="3">Restriction endonuclease</fullName>
    </recommendedName>
</protein>
<organism evidence="1 2">
    <name type="scientific">Thermophagus xiamenensis</name>
    <dbReference type="NCBI Taxonomy" id="385682"/>
    <lineage>
        <taxon>Bacteria</taxon>
        <taxon>Pseudomonadati</taxon>
        <taxon>Bacteroidota</taxon>
        <taxon>Bacteroidia</taxon>
        <taxon>Marinilabiliales</taxon>
        <taxon>Marinilabiliaceae</taxon>
        <taxon>Thermophagus</taxon>
    </lineage>
</organism>
<gene>
    <name evidence="1" type="ORF">SAMN05444380_105102</name>
</gene>
<evidence type="ECO:0000313" key="1">
    <source>
        <dbReference type="EMBL" id="SFE01085.1"/>
    </source>
</evidence>